<keyword evidence="12" id="KW-0282">Flagellum</keyword>
<evidence type="ECO:0000256" key="5">
    <source>
        <dbReference type="ARBA" id="ARBA00022475"/>
    </source>
</evidence>
<dbReference type="InterPro" id="IPR053716">
    <property type="entry name" value="Flag_assembly_chemotaxis_eff"/>
</dbReference>
<dbReference type="Gene3D" id="1.10.287.1700">
    <property type="match status" value="1"/>
</dbReference>
<protein>
    <recommendedName>
        <fullName evidence="3">Flagellar FliJ protein</fullName>
    </recommendedName>
</protein>
<organism evidence="12 13">
    <name type="scientific">Methylomusa anaerophila</name>
    <dbReference type="NCBI Taxonomy" id="1930071"/>
    <lineage>
        <taxon>Bacteria</taxon>
        <taxon>Bacillati</taxon>
        <taxon>Bacillota</taxon>
        <taxon>Negativicutes</taxon>
        <taxon>Selenomonadales</taxon>
        <taxon>Sporomusaceae</taxon>
        <taxon>Methylomusa</taxon>
    </lineage>
</organism>
<comment type="similarity">
    <text evidence="2">Belongs to the FliJ family.</text>
</comment>
<dbReference type="Proteomes" id="UP000276437">
    <property type="component" value="Chromosome"/>
</dbReference>
<evidence type="ECO:0000256" key="1">
    <source>
        <dbReference type="ARBA" id="ARBA00004413"/>
    </source>
</evidence>
<sequence length="151" mass="18011">MKIFQFRLETLLRFRRIQEEKAQIKLAEASNRLNAEQELLNNLEASMLRVMKLQTTQQLSYPKIEILQMTDNFINKVKQDLVVQTEKVNQATSCRQDCLQVLEDAMKKRKIVDNLRNKRLEQYREELLHEEQKYLDEIGTQISVRDKESVI</sequence>
<dbReference type="GO" id="GO:0006935">
    <property type="term" value="P:chemotaxis"/>
    <property type="evidence" value="ECO:0007669"/>
    <property type="project" value="UniProtKB-KW"/>
</dbReference>
<evidence type="ECO:0000256" key="8">
    <source>
        <dbReference type="ARBA" id="ARBA00022927"/>
    </source>
</evidence>
<keyword evidence="12" id="KW-0969">Cilium</keyword>
<evidence type="ECO:0000256" key="3">
    <source>
        <dbReference type="ARBA" id="ARBA00020392"/>
    </source>
</evidence>
<keyword evidence="4" id="KW-0813">Transport</keyword>
<dbReference type="Pfam" id="PF02050">
    <property type="entry name" value="FliJ"/>
    <property type="match status" value="1"/>
</dbReference>
<feature type="coiled-coil region" evidence="11">
    <location>
        <begin position="19"/>
        <end position="46"/>
    </location>
</feature>
<keyword evidence="6" id="KW-0145">Chemotaxis</keyword>
<evidence type="ECO:0000256" key="6">
    <source>
        <dbReference type="ARBA" id="ARBA00022500"/>
    </source>
</evidence>
<name>A0A348AQ37_9FIRM</name>
<evidence type="ECO:0000256" key="4">
    <source>
        <dbReference type="ARBA" id="ARBA00022448"/>
    </source>
</evidence>
<keyword evidence="9" id="KW-0472">Membrane</keyword>
<accession>A0A348AQ37</accession>
<keyword evidence="11" id="KW-0175">Coiled coil</keyword>
<evidence type="ECO:0000256" key="7">
    <source>
        <dbReference type="ARBA" id="ARBA00022795"/>
    </source>
</evidence>
<evidence type="ECO:0000256" key="2">
    <source>
        <dbReference type="ARBA" id="ARBA00010004"/>
    </source>
</evidence>
<keyword evidence="13" id="KW-1185">Reference proteome</keyword>
<dbReference type="EMBL" id="AP018449">
    <property type="protein sequence ID" value="BBB93185.1"/>
    <property type="molecule type" value="Genomic_DNA"/>
</dbReference>
<evidence type="ECO:0000313" key="12">
    <source>
        <dbReference type="EMBL" id="BBB93185.1"/>
    </source>
</evidence>
<keyword evidence="10" id="KW-1006">Bacterial flagellum protein export</keyword>
<dbReference type="NCBIfam" id="TIGR02473">
    <property type="entry name" value="flagell_FliJ"/>
    <property type="match status" value="1"/>
</dbReference>
<keyword evidence="8" id="KW-0653">Protein transport</keyword>
<dbReference type="GO" id="GO:0015031">
    <property type="term" value="P:protein transport"/>
    <property type="evidence" value="ECO:0007669"/>
    <property type="project" value="UniProtKB-KW"/>
</dbReference>
<dbReference type="GO" id="GO:0009288">
    <property type="term" value="C:bacterial-type flagellum"/>
    <property type="evidence" value="ECO:0007669"/>
    <property type="project" value="InterPro"/>
</dbReference>
<dbReference type="OrthoDB" id="2087173at2"/>
<keyword evidence="12" id="KW-0966">Cell projection</keyword>
<dbReference type="RefSeq" id="WP_126310048.1">
    <property type="nucleotide sequence ID" value="NZ_AP018449.1"/>
</dbReference>
<evidence type="ECO:0000256" key="9">
    <source>
        <dbReference type="ARBA" id="ARBA00023136"/>
    </source>
</evidence>
<reference evidence="12 13" key="1">
    <citation type="journal article" date="2018" name="Int. J. Syst. Evol. Microbiol.">
        <title>Methylomusa anaerophila gen. nov., sp. nov., an anaerobic methanol-utilizing bacterium isolated from a microbial fuel cell.</title>
        <authorList>
            <person name="Amano N."/>
            <person name="Yamamuro A."/>
            <person name="Miyahara M."/>
            <person name="Kouzuma A."/>
            <person name="Abe T."/>
            <person name="Watanabe K."/>
        </authorList>
    </citation>
    <scope>NUCLEOTIDE SEQUENCE [LARGE SCALE GENOMIC DNA]</scope>
    <source>
        <strain evidence="12 13">MMFC1</strain>
    </source>
</reference>
<evidence type="ECO:0000256" key="10">
    <source>
        <dbReference type="ARBA" id="ARBA00023225"/>
    </source>
</evidence>
<dbReference type="KEGG" id="mana:MAMMFC1_03894"/>
<comment type="subcellular location">
    <subcellularLocation>
        <location evidence="1">Cell membrane</location>
        <topology evidence="1">Peripheral membrane protein</topology>
        <orientation evidence="1">Cytoplasmic side</orientation>
    </subcellularLocation>
</comment>
<keyword evidence="7" id="KW-1005">Bacterial flagellum biogenesis</keyword>
<gene>
    <name evidence="12" type="ORF">MAMMFC1_03894</name>
</gene>
<dbReference type="GO" id="GO:0044781">
    <property type="term" value="P:bacterial-type flagellum organization"/>
    <property type="evidence" value="ECO:0007669"/>
    <property type="project" value="UniProtKB-KW"/>
</dbReference>
<proteinExistence type="inferred from homology"/>
<evidence type="ECO:0000313" key="13">
    <source>
        <dbReference type="Proteomes" id="UP000276437"/>
    </source>
</evidence>
<dbReference type="GO" id="GO:0005886">
    <property type="term" value="C:plasma membrane"/>
    <property type="evidence" value="ECO:0007669"/>
    <property type="project" value="UniProtKB-SubCell"/>
</dbReference>
<keyword evidence="5" id="KW-1003">Cell membrane</keyword>
<dbReference type="AlphaFoldDB" id="A0A348AQ37"/>
<evidence type="ECO:0000256" key="11">
    <source>
        <dbReference type="SAM" id="Coils"/>
    </source>
</evidence>
<dbReference type="GO" id="GO:0071973">
    <property type="term" value="P:bacterial-type flagellum-dependent cell motility"/>
    <property type="evidence" value="ECO:0007669"/>
    <property type="project" value="InterPro"/>
</dbReference>
<dbReference type="InterPro" id="IPR012823">
    <property type="entry name" value="Flagell_FliJ"/>
</dbReference>